<dbReference type="Gene3D" id="2.115.10.20">
    <property type="entry name" value="Glycosyl hydrolase domain, family 43"/>
    <property type="match status" value="1"/>
</dbReference>
<keyword evidence="4" id="KW-0472">Membrane</keyword>
<dbReference type="EMBL" id="SDGY01000001">
    <property type="protein sequence ID" value="TYC46677.1"/>
    <property type="molecule type" value="Genomic_DNA"/>
</dbReference>
<organism evidence="6 7">
    <name type="scientific">Leuconostoc litchii</name>
    <dbReference type="NCBI Taxonomy" id="1981069"/>
    <lineage>
        <taxon>Bacteria</taxon>
        <taxon>Bacillati</taxon>
        <taxon>Bacillota</taxon>
        <taxon>Bacilli</taxon>
        <taxon>Lactobacillales</taxon>
        <taxon>Lactobacillaceae</taxon>
        <taxon>Leuconostoc</taxon>
    </lineage>
</organism>
<dbReference type="GO" id="GO:0005737">
    <property type="term" value="C:cytoplasm"/>
    <property type="evidence" value="ECO:0007669"/>
    <property type="project" value="TreeGrafter"/>
</dbReference>
<dbReference type="GO" id="GO:0005987">
    <property type="term" value="P:sucrose catabolic process"/>
    <property type="evidence" value="ECO:0007669"/>
    <property type="project" value="TreeGrafter"/>
</dbReference>
<evidence type="ECO:0000256" key="4">
    <source>
        <dbReference type="SAM" id="Phobius"/>
    </source>
</evidence>
<dbReference type="PANTHER" id="PTHR42800">
    <property type="entry name" value="EXOINULINASE INUD (AFU_ORTHOLOGUE AFUA_5G00480)"/>
    <property type="match status" value="1"/>
</dbReference>
<dbReference type="SUPFAM" id="SSF49899">
    <property type="entry name" value="Concanavalin A-like lectins/glucanases"/>
    <property type="match status" value="1"/>
</dbReference>
<dbReference type="Gene3D" id="2.60.120.560">
    <property type="entry name" value="Exo-inulinase, domain 1"/>
    <property type="match status" value="1"/>
</dbReference>
<evidence type="ECO:0000256" key="1">
    <source>
        <dbReference type="ARBA" id="ARBA00009902"/>
    </source>
</evidence>
<keyword evidence="4" id="KW-1133">Transmembrane helix</keyword>
<dbReference type="InterPro" id="IPR013148">
    <property type="entry name" value="Glyco_hydro_32_N"/>
</dbReference>
<sequence length="504" mass="58406">MIRHKIKRVTVSIVTTLFLSLIIGMMYLKYNQTRLETQKKLPQKWHLNGFSNAGLSNDTQTILKNNGQYELFYLVDSGKGLQSTKQRTRWSKSISSDLVNFQLKDDVNIKPVSNHESVATGSIVKDVEDIAGYGKNTLLAYATKYIDGNQWTYMWYSNDRGKRWKIANKGQPVAKPYKIGKAFRDPNVFYDSEQQQFVMTMAEADDDDHMKIGFYTSKNGISWKYTDSYYSPRNLGTLEVPEIHQVYQKNTGKKEWVLFFGANGFADDYQQSSGTYYVVGKLENGRFQSSSSPQRVDFGTDYYAAHHYQETASELLGFGWMGNWDYINAVSNDITYKGNYSAFRKIFLDSENRLKTSKVMTENIFDTKKKSTIIKKYNQKKMEVNKIAYKINTTIHGNQTVTIRSKNDDSSIKFTFDNFDKKLTVHRKSKYVKNDNYSKEYNVSLWGKWSEKIDFYVDQYSVEVYWPRTGQIATFAKYSKSTGDELTFDNLDTQDSQASIQEMK</sequence>
<evidence type="ECO:0000259" key="5">
    <source>
        <dbReference type="Pfam" id="PF00251"/>
    </source>
</evidence>
<comment type="caution">
    <text evidence="6">The sequence shown here is derived from an EMBL/GenBank/DDBJ whole genome shotgun (WGS) entry which is preliminary data.</text>
</comment>
<dbReference type="GO" id="GO:0004575">
    <property type="term" value="F:sucrose alpha-glucosidase activity"/>
    <property type="evidence" value="ECO:0007669"/>
    <property type="project" value="TreeGrafter"/>
</dbReference>
<gene>
    <name evidence="6" type="ORF">ESZ47_00640</name>
</gene>
<dbReference type="InterPro" id="IPR013320">
    <property type="entry name" value="ConA-like_dom_sf"/>
</dbReference>
<reference evidence="6 7" key="1">
    <citation type="submission" date="2019-01" db="EMBL/GenBank/DDBJ databases">
        <title>Leuconostoc litchii sp. nov., a novel lactic acid bacterium isolated from lychee.</title>
        <authorList>
            <person name="Wang L.-T."/>
        </authorList>
    </citation>
    <scope>NUCLEOTIDE SEQUENCE [LARGE SCALE GENOMIC DNA]</scope>
    <source>
        <strain evidence="6 7">MB7</strain>
    </source>
</reference>
<evidence type="ECO:0000256" key="3">
    <source>
        <dbReference type="ARBA" id="ARBA00023295"/>
    </source>
</evidence>
<dbReference type="InterPro" id="IPR001362">
    <property type="entry name" value="Glyco_hydro_32"/>
</dbReference>
<evidence type="ECO:0000313" key="6">
    <source>
        <dbReference type="EMBL" id="TYC46677.1"/>
    </source>
</evidence>
<feature type="domain" description="Glycosyl hydrolase family 32 N-terminal" evidence="5">
    <location>
        <begin position="52"/>
        <end position="354"/>
    </location>
</feature>
<feature type="transmembrane region" description="Helical" evidence="4">
    <location>
        <begin position="9"/>
        <end position="28"/>
    </location>
</feature>
<protein>
    <submittedName>
        <fullName evidence="6">Glycoside hydrolase family 32 protein</fullName>
    </submittedName>
</protein>
<comment type="similarity">
    <text evidence="1">Belongs to the glycosyl hydrolase 32 family.</text>
</comment>
<dbReference type="SMART" id="SM00640">
    <property type="entry name" value="Glyco_32"/>
    <property type="match status" value="1"/>
</dbReference>
<keyword evidence="2 6" id="KW-0378">Hydrolase</keyword>
<accession>A0A6P2CQR5</accession>
<dbReference type="SUPFAM" id="SSF75005">
    <property type="entry name" value="Arabinanase/levansucrase/invertase"/>
    <property type="match status" value="1"/>
</dbReference>
<dbReference type="RefSeq" id="WP_148603834.1">
    <property type="nucleotide sequence ID" value="NZ_SDGY01000001.1"/>
</dbReference>
<dbReference type="AlphaFoldDB" id="A0A6P2CQR5"/>
<dbReference type="PANTHER" id="PTHR42800:SF1">
    <property type="entry name" value="EXOINULINASE INUD (AFU_ORTHOLOGUE AFUA_5G00480)"/>
    <property type="match status" value="1"/>
</dbReference>
<dbReference type="InterPro" id="IPR023296">
    <property type="entry name" value="Glyco_hydro_beta-prop_sf"/>
</dbReference>
<dbReference type="Proteomes" id="UP000442244">
    <property type="component" value="Unassembled WGS sequence"/>
</dbReference>
<keyword evidence="4" id="KW-0812">Transmembrane</keyword>
<evidence type="ECO:0000313" key="7">
    <source>
        <dbReference type="Proteomes" id="UP000442244"/>
    </source>
</evidence>
<dbReference type="OrthoDB" id="9759709at2"/>
<name>A0A6P2CQR5_9LACO</name>
<evidence type="ECO:0000256" key="2">
    <source>
        <dbReference type="ARBA" id="ARBA00022801"/>
    </source>
</evidence>
<dbReference type="Pfam" id="PF00251">
    <property type="entry name" value="Glyco_hydro_32N"/>
    <property type="match status" value="1"/>
</dbReference>
<dbReference type="CDD" id="cd18622">
    <property type="entry name" value="GH32_Inu-like"/>
    <property type="match status" value="1"/>
</dbReference>
<keyword evidence="3" id="KW-0326">Glycosidase</keyword>
<proteinExistence type="inferred from homology"/>
<keyword evidence="7" id="KW-1185">Reference proteome</keyword>